<dbReference type="AlphaFoldDB" id="A0A3B0XX23"/>
<sequence>MMEDTSNSVFNELLEQYYSAWFRYHPEKAVHVGMHGYADKLTPFGDEDISVLISLDQKLIFALEELNFAALSAAQQLDYRILSDAASMELHDLMERDWRYIMPQKYLPMNAIQQLLQNPVENFHQSFKHR</sequence>
<gene>
    <name evidence="1" type="ORF">MNBD_GAMMA11-1225</name>
</gene>
<feature type="non-terminal residue" evidence="1">
    <location>
        <position position="130"/>
    </location>
</feature>
<proteinExistence type="predicted"/>
<organism evidence="1">
    <name type="scientific">hydrothermal vent metagenome</name>
    <dbReference type="NCBI Taxonomy" id="652676"/>
    <lineage>
        <taxon>unclassified sequences</taxon>
        <taxon>metagenomes</taxon>
        <taxon>ecological metagenomes</taxon>
    </lineage>
</organism>
<evidence type="ECO:0000313" key="1">
    <source>
        <dbReference type="EMBL" id="VAW66499.1"/>
    </source>
</evidence>
<protein>
    <submittedName>
        <fullName evidence="1">Uncharacterized protein</fullName>
    </submittedName>
</protein>
<name>A0A3B0XX23_9ZZZZ</name>
<dbReference type="EMBL" id="UOFG01000277">
    <property type="protein sequence ID" value="VAW66499.1"/>
    <property type="molecule type" value="Genomic_DNA"/>
</dbReference>
<accession>A0A3B0XX23</accession>
<reference evidence="1" key="1">
    <citation type="submission" date="2018-06" db="EMBL/GenBank/DDBJ databases">
        <authorList>
            <person name="Zhirakovskaya E."/>
        </authorList>
    </citation>
    <scope>NUCLEOTIDE SEQUENCE</scope>
</reference>